<dbReference type="GO" id="GO:1905573">
    <property type="term" value="F:ganglioside GM1 binding"/>
    <property type="evidence" value="ECO:0007669"/>
    <property type="project" value="TreeGrafter"/>
</dbReference>
<dbReference type="GO" id="GO:0035025">
    <property type="term" value="P:positive regulation of Rho protein signal transduction"/>
    <property type="evidence" value="ECO:0007669"/>
    <property type="project" value="TreeGrafter"/>
</dbReference>
<dbReference type="GeneTree" id="ENSGT00940000160711"/>
<evidence type="ECO:0000313" key="4">
    <source>
        <dbReference type="Proteomes" id="UP000694421"/>
    </source>
</evidence>
<dbReference type="Proteomes" id="UP000694421">
    <property type="component" value="Unplaced"/>
</dbReference>
<dbReference type="InterPro" id="IPR050541">
    <property type="entry name" value="LRR_TM_domain-containing"/>
</dbReference>
<dbReference type="InterPro" id="IPR003591">
    <property type="entry name" value="Leu-rich_rpt_typical-subtyp"/>
</dbReference>
<dbReference type="SUPFAM" id="SSF52058">
    <property type="entry name" value="L domain-like"/>
    <property type="match status" value="1"/>
</dbReference>
<dbReference type="Gene3D" id="3.80.10.10">
    <property type="entry name" value="Ribonuclease Inhibitor"/>
    <property type="match status" value="1"/>
</dbReference>
<protein>
    <submittedName>
        <fullName evidence="3">Reticulon 4 receptor</fullName>
    </submittedName>
</protein>
<keyword evidence="1" id="KW-0433">Leucine-rich repeat</keyword>
<dbReference type="InterPro" id="IPR032675">
    <property type="entry name" value="LRR_dom_sf"/>
</dbReference>
<dbReference type="PROSITE" id="PS51450">
    <property type="entry name" value="LRR"/>
    <property type="match status" value="1"/>
</dbReference>
<dbReference type="GO" id="GO:1905576">
    <property type="term" value="F:ganglioside GT1b binding"/>
    <property type="evidence" value="ECO:0007669"/>
    <property type="project" value="TreeGrafter"/>
</dbReference>
<evidence type="ECO:0000256" key="1">
    <source>
        <dbReference type="ARBA" id="ARBA00022614"/>
    </source>
</evidence>
<dbReference type="AlphaFoldDB" id="A0A8D0BE99"/>
<sequence>HLPPVFTSLNAPRRCCKGMESCPGACVCYSEPKITISCQQQGLGVIPAEIPVQTQRIFLHSNKITLIRSTSFTSCRNMSILWIHSNNISLIEPGAFFGLDKLEELDLSDNLNLRSINPSTFQGLVHLHTLHLDRCGLLELATGAFHDLGKVTTLYLFHNNLTVLTGETMAKAPLLCLCRIDA</sequence>
<keyword evidence="2" id="KW-0677">Repeat</keyword>
<dbReference type="Pfam" id="PF13855">
    <property type="entry name" value="LRR_8"/>
    <property type="match status" value="1"/>
</dbReference>
<accession>A0A8D0BE99</accession>
<dbReference type="PANTHER" id="PTHR24369">
    <property type="entry name" value="ANTIGEN BSP, PUTATIVE-RELATED"/>
    <property type="match status" value="1"/>
</dbReference>
<keyword evidence="4" id="KW-1185">Reference proteome</keyword>
<dbReference type="SMART" id="SM00369">
    <property type="entry name" value="LRR_TYP"/>
    <property type="match status" value="4"/>
</dbReference>
<name>A0A8D0BE99_SALMN</name>
<reference evidence="3" key="2">
    <citation type="submission" date="2025-09" db="UniProtKB">
        <authorList>
            <consortium name="Ensembl"/>
        </authorList>
    </citation>
    <scope>IDENTIFICATION</scope>
</reference>
<evidence type="ECO:0000313" key="3">
    <source>
        <dbReference type="Ensembl" id="ENSSMRP00000007031.1"/>
    </source>
</evidence>
<evidence type="ECO:0000256" key="2">
    <source>
        <dbReference type="ARBA" id="ARBA00022737"/>
    </source>
</evidence>
<dbReference type="PANTHER" id="PTHR24369:SF174">
    <property type="entry name" value="RETICULON-4 RECEPTOR"/>
    <property type="match status" value="1"/>
</dbReference>
<reference evidence="3" key="1">
    <citation type="submission" date="2025-08" db="UniProtKB">
        <authorList>
            <consortium name="Ensembl"/>
        </authorList>
    </citation>
    <scope>IDENTIFICATION</scope>
</reference>
<dbReference type="GO" id="GO:0009897">
    <property type="term" value="C:external side of plasma membrane"/>
    <property type="evidence" value="ECO:0007669"/>
    <property type="project" value="TreeGrafter"/>
</dbReference>
<dbReference type="InterPro" id="IPR001611">
    <property type="entry name" value="Leu-rich_rpt"/>
</dbReference>
<organism evidence="3 4">
    <name type="scientific">Salvator merianae</name>
    <name type="common">Argentine black and white tegu</name>
    <name type="synonym">Tupinambis merianae</name>
    <dbReference type="NCBI Taxonomy" id="96440"/>
    <lineage>
        <taxon>Eukaryota</taxon>
        <taxon>Metazoa</taxon>
        <taxon>Chordata</taxon>
        <taxon>Craniata</taxon>
        <taxon>Vertebrata</taxon>
        <taxon>Euteleostomi</taxon>
        <taxon>Lepidosauria</taxon>
        <taxon>Squamata</taxon>
        <taxon>Bifurcata</taxon>
        <taxon>Unidentata</taxon>
        <taxon>Episquamata</taxon>
        <taxon>Laterata</taxon>
        <taxon>Teiioidea</taxon>
        <taxon>Teiidae</taxon>
        <taxon>Salvator</taxon>
    </lineage>
</organism>
<dbReference type="Ensembl" id="ENSSMRT00000008235.1">
    <property type="protein sequence ID" value="ENSSMRP00000007031.1"/>
    <property type="gene ID" value="ENSSMRG00000005672.1"/>
</dbReference>
<proteinExistence type="predicted"/>